<evidence type="ECO:0000313" key="4">
    <source>
        <dbReference type="EMBL" id="OGY51808.1"/>
    </source>
</evidence>
<organism evidence="4 5">
    <name type="scientific">Candidatus Buchananbacteria bacterium RIFCSPHIGHO2_02_FULL_56_16</name>
    <dbReference type="NCBI Taxonomy" id="1797542"/>
    <lineage>
        <taxon>Bacteria</taxon>
        <taxon>Candidatus Buchananiibacteriota</taxon>
    </lineage>
</organism>
<gene>
    <name evidence="4" type="ORF">A3J59_01830</name>
</gene>
<evidence type="ECO:0000256" key="1">
    <source>
        <dbReference type="ARBA" id="ARBA00022679"/>
    </source>
</evidence>
<dbReference type="Gene3D" id="3.40.50.620">
    <property type="entry name" value="HUPs"/>
    <property type="match status" value="1"/>
</dbReference>
<protein>
    <recommendedName>
        <fullName evidence="3">Cytidyltransferase-like domain-containing protein</fullName>
    </recommendedName>
</protein>
<comment type="caution">
    <text evidence="4">The sequence shown here is derived from an EMBL/GenBank/DDBJ whole genome shotgun (WGS) entry which is preliminary data.</text>
</comment>
<reference evidence="4 5" key="1">
    <citation type="journal article" date="2016" name="Nat. Commun.">
        <title>Thousands of microbial genomes shed light on interconnected biogeochemical processes in an aquifer system.</title>
        <authorList>
            <person name="Anantharaman K."/>
            <person name="Brown C.T."/>
            <person name="Hug L.A."/>
            <person name="Sharon I."/>
            <person name="Castelle C.J."/>
            <person name="Probst A.J."/>
            <person name="Thomas B.C."/>
            <person name="Singh A."/>
            <person name="Wilkins M.J."/>
            <person name="Karaoz U."/>
            <person name="Brodie E.L."/>
            <person name="Williams K.H."/>
            <person name="Hubbard S.S."/>
            <person name="Banfield J.F."/>
        </authorList>
    </citation>
    <scope>NUCLEOTIDE SEQUENCE [LARGE SCALE GENOMIC DNA]</scope>
</reference>
<sequence>MGRVVMVFGTFDGVHPGHLDFFRQALKRGDALLVVVARDATVRSVKGRRPQRNERSRRAAVAARPMVSKAVLGDPHDQMKAIAKYQPSVVCLGYDQQAFVEQLYRTFPRLKIIRLKPYQPERYKSSHFNAV</sequence>
<dbReference type="AlphaFoldDB" id="A0A1G1YHG4"/>
<dbReference type="PANTHER" id="PTHR43793">
    <property type="entry name" value="FAD SYNTHASE"/>
    <property type="match status" value="1"/>
</dbReference>
<dbReference type="InterPro" id="IPR014729">
    <property type="entry name" value="Rossmann-like_a/b/a_fold"/>
</dbReference>
<dbReference type="Pfam" id="PF01467">
    <property type="entry name" value="CTP_transf_like"/>
    <property type="match status" value="1"/>
</dbReference>
<accession>A0A1G1YHG4</accession>
<name>A0A1G1YHG4_9BACT</name>
<keyword evidence="2" id="KW-0548">Nucleotidyltransferase</keyword>
<dbReference type="PANTHER" id="PTHR43793:SF1">
    <property type="entry name" value="FAD SYNTHASE"/>
    <property type="match status" value="1"/>
</dbReference>
<feature type="domain" description="Cytidyltransferase-like" evidence="3">
    <location>
        <begin position="7"/>
        <end position="106"/>
    </location>
</feature>
<dbReference type="EMBL" id="MHIL01000014">
    <property type="protein sequence ID" value="OGY51808.1"/>
    <property type="molecule type" value="Genomic_DNA"/>
</dbReference>
<dbReference type="STRING" id="1797542.A3J59_01830"/>
<proteinExistence type="predicted"/>
<dbReference type="InterPro" id="IPR050385">
    <property type="entry name" value="Archaeal_FAD_synthase"/>
</dbReference>
<dbReference type="NCBIfam" id="TIGR00125">
    <property type="entry name" value="cyt_tran_rel"/>
    <property type="match status" value="1"/>
</dbReference>
<evidence type="ECO:0000259" key="3">
    <source>
        <dbReference type="Pfam" id="PF01467"/>
    </source>
</evidence>
<evidence type="ECO:0000313" key="5">
    <source>
        <dbReference type="Proteomes" id="UP000177310"/>
    </source>
</evidence>
<dbReference type="GO" id="GO:0016779">
    <property type="term" value="F:nucleotidyltransferase activity"/>
    <property type="evidence" value="ECO:0007669"/>
    <property type="project" value="UniProtKB-KW"/>
</dbReference>
<dbReference type="Proteomes" id="UP000177310">
    <property type="component" value="Unassembled WGS sequence"/>
</dbReference>
<evidence type="ECO:0000256" key="2">
    <source>
        <dbReference type="ARBA" id="ARBA00022695"/>
    </source>
</evidence>
<dbReference type="InterPro" id="IPR004821">
    <property type="entry name" value="Cyt_trans-like"/>
</dbReference>
<dbReference type="SUPFAM" id="SSF52374">
    <property type="entry name" value="Nucleotidylyl transferase"/>
    <property type="match status" value="1"/>
</dbReference>
<keyword evidence="1" id="KW-0808">Transferase</keyword>